<evidence type="ECO:0000256" key="4">
    <source>
        <dbReference type="ARBA" id="ARBA00022989"/>
    </source>
</evidence>
<organism evidence="8 9">
    <name type="scientific">Besnoitia besnoiti</name>
    <name type="common">Apicomplexan protozoan</name>
    <dbReference type="NCBI Taxonomy" id="94643"/>
    <lineage>
        <taxon>Eukaryota</taxon>
        <taxon>Sar</taxon>
        <taxon>Alveolata</taxon>
        <taxon>Apicomplexa</taxon>
        <taxon>Conoidasida</taxon>
        <taxon>Coccidia</taxon>
        <taxon>Eucoccidiorida</taxon>
        <taxon>Eimeriorina</taxon>
        <taxon>Sarcocystidae</taxon>
        <taxon>Besnoitia</taxon>
    </lineage>
</organism>
<comment type="caution">
    <text evidence="8">The sequence shown here is derived from an EMBL/GenBank/DDBJ whole genome shotgun (WGS) entry which is preliminary data.</text>
</comment>
<gene>
    <name evidence="8" type="ORF">BESB_080880</name>
</gene>
<comment type="subcellular location">
    <subcellularLocation>
        <location evidence="7">Cell membrane</location>
        <topology evidence="7">Multi-pass membrane protein</topology>
    </subcellularLocation>
    <subcellularLocation>
        <location evidence="1">Membrane</location>
        <topology evidence="1">Multi-pass membrane protein</topology>
    </subcellularLocation>
</comment>
<keyword evidence="6" id="KW-0325">Glycoprotein</keyword>
<keyword evidence="9" id="KW-1185">Reference proteome</keyword>
<dbReference type="EMBL" id="NWUJ01000008">
    <property type="protein sequence ID" value="PFH33872.1"/>
    <property type="molecule type" value="Genomic_DNA"/>
</dbReference>
<name>A0A2A9MEQ5_BESBE</name>
<evidence type="ECO:0000256" key="2">
    <source>
        <dbReference type="ARBA" id="ARBA00007168"/>
    </source>
</evidence>
<dbReference type="GeneID" id="40313015"/>
<comment type="function">
    <text evidence="7">Choline transporter.</text>
</comment>
<evidence type="ECO:0000313" key="9">
    <source>
        <dbReference type="Proteomes" id="UP000224006"/>
    </source>
</evidence>
<feature type="transmembrane region" description="Helical" evidence="7">
    <location>
        <begin position="549"/>
        <end position="572"/>
    </location>
</feature>
<dbReference type="VEuPathDB" id="ToxoDB:BESB_080880"/>
<feature type="transmembrane region" description="Helical" evidence="7">
    <location>
        <begin position="445"/>
        <end position="468"/>
    </location>
</feature>
<keyword evidence="4 7" id="KW-1133">Transmembrane helix</keyword>
<feature type="transmembrane region" description="Helical" evidence="7">
    <location>
        <begin position="237"/>
        <end position="259"/>
    </location>
</feature>
<evidence type="ECO:0000256" key="3">
    <source>
        <dbReference type="ARBA" id="ARBA00022692"/>
    </source>
</evidence>
<comment type="similarity">
    <text evidence="2 7">Belongs to the CTL (choline transporter-like) family.</text>
</comment>
<dbReference type="AlphaFoldDB" id="A0A2A9MEQ5"/>
<evidence type="ECO:0000256" key="1">
    <source>
        <dbReference type="ARBA" id="ARBA00004141"/>
    </source>
</evidence>
<feature type="transmembrane region" description="Helical" evidence="7">
    <location>
        <begin position="352"/>
        <end position="374"/>
    </location>
</feature>
<evidence type="ECO:0000313" key="8">
    <source>
        <dbReference type="EMBL" id="PFH33872.1"/>
    </source>
</evidence>
<evidence type="ECO:0000256" key="6">
    <source>
        <dbReference type="ARBA" id="ARBA00023180"/>
    </source>
</evidence>
<dbReference type="InterPro" id="IPR007603">
    <property type="entry name" value="Choline_transptr-like"/>
</dbReference>
<feature type="transmembrane region" description="Helical" evidence="7">
    <location>
        <begin position="592"/>
        <end position="616"/>
    </location>
</feature>
<dbReference type="KEGG" id="bbes:BESB_080880"/>
<feature type="transmembrane region" description="Helical" evidence="7">
    <location>
        <begin position="266"/>
        <end position="287"/>
    </location>
</feature>
<reference evidence="8 9" key="1">
    <citation type="submission" date="2017-09" db="EMBL/GenBank/DDBJ databases">
        <title>Genome sequencing of Besnoitia besnoiti strain Bb-Ger1.</title>
        <authorList>
            <person name="Schares G."/>
            <person name="Venepally P."/>
            <person name="Lorenzi H.A."/>
        </authorList>
    </citation>
    <scope>NUCLEOTIDE SEQUENCE [LARGE SCALE GENOMIC DNA]</scope>
    <source>
        <strain evidence="8 9">Bb-Ger1</strain>
    </source>
</reference>
<dbReference type="PANTHER" id="PTHR12385">
    <property type="entry name" value="CHOLINE TRANSPORTER-LIKE (SLC FAMILY 44)"/>
    <property type="match status" value="1"/>
</dbReference>
<keyword evidence="5 7" id="KW-0472">Membrane</keyword>
<dbReference type="Pfam" id="PF04515">
    <property type="entry name" value="Choline_transpo"/>
    <property type="match status" value="2"/>
</dbReference>
<accession>A0A2A9MEQ5</accession>
<proteinExistence type="inferred from homology"/>
<evidence type="ECO:0000256" key="7">
    <source>
        <dbReference type="RuleBase" id="RU368066"/>
    </source>
</evidence>
<sequence length="663" mass="71670">MMPRSAEEEARGYPVVGAVPLGSAVYLPSPYPAASSSSGTSRERILTDGTAVGGQVFSTASAAGFSTETDYELQRKKTDLHWFFVFSGFAAFCLCFLLLAFSEGSPARLTRGLNYQGKTCGVDASVRALPYLYVPLDPRERYASLMLDDARCVAECPREQDVEAGKTVPVPIRETETDPSRSSAITVQFALQSPAYATTLMAGAYCVPLDTSLRTQIGTILNSHFRQVQVALGSFRSAWWCVAGYTILAALFAAGFSILLRLSPGVVLGVAAVWALCLSAVAGGYLVANGLSGVLDPDKGNFYSLDYSWALFVGAVLIAAGACMGLILFAARRAVGNAVRLLECAGEAIFDMMQIFLAPIVFGALSSLWMWFWIESYLYIVSAGTVDKTPITTSLDSNGDVDVLPLHRHVVWDARFILFGIFWHGLVLLAPEGAEERDVGWYPPLVAMGLGATYHLGSFAVGGLVLGLTRPLRILFAWASSKNLALYRHSPVVQNLTECFRSVIQPITFVVDRFTSSGFIEMSISSKPFFPAMDKSCSRILNSRSPASFLHGGANICSIIGTSAVSLTVSFMCYQTLTGTEKYASLTSSTFVAAPLCVSLFVAFIAAVVSCQYMYVWDTVADTFMYCFLVESVQPPVVDENPVTKVHAPACLRELLLDAQQEM</sequence>
<dbReference type="RefSeq" id="XP_029217881.1">
    <property type="nucleotide sequence ID" value="XM_029366450.1"/>
</dbReference>
<feature type="transmembrane region" description="Helical" evidence="7">
    <location>
        <begin position="80"/>
        <end position="101"/>
    </location>
</feature>
<feature type="transmembrane region" description="Helical" evidence="7">
    <location>
        <begin position="307"/>
        <end position="331"/>
    </location>
</feature>
<dbReference type="OrthoDB" id="420519at2759"/>
<dbReference type="PANTHER" id="PTHR12385:SF14">
    <property type="entry name" value="CHOLINE TRANSPORTER-LIKE 2"/>
    <property type="match status" value="1"/>
</dbReference>
<protein>
    <recommendedName>
        <fullName evidence="7">Choline transporter-like protein</fullName>
    </recommendedName>
</protein>
<dbReference type="GO" id="GO:0005886">
    <property type="term" value="C:plasma membrane"/>
    <property type="evidence" value="ECO:0007669"/>
    <property type="project" value="UniProtKB-SubCell"/>
</dbReference>
<evidence type="ECO:0000256" key="5">
    <source>
        <dbReference type="ARBA" id="ARBA00023136"/>
    </source>
</evidence>
<dbReference type="Proteomes" id="UP000224006">
    <property type="component" value="Chromosome VII"/>
</dbReference>
<dbReference type="STRING" id="94643.A0A2A9MEQ5"/>
<keyword evidence="3 7" id="KW-0812">Transmembrane</keyword>
<dbReference type="GO" id="GO:0022857">
    <property type="term" value="F:transmembrane transporter activity"/>
    <property type="evidence" value="ECO:0007669"/>
    <property type="project" value="UniProtKB-UniRule"/>
</dbReference>